<proteinExistence type="predicted"/>
<evidence type="ECO:0008006" key="4">
    <source>
        <dbReference type="Google" id="ProtNLM"/>
    </source>
</evidence>
<protein>
    <recommendedName>
        <fullName evidence="4">Mycothiol-dependent maleylpyruvate isomerase metal-binding domain-containing protein</fullName>
    </recommendedName>
</protein>
<feature type="compositionally biased region" description="Polar residues" evidence="1">
    <location>
        <begin position="13"/>
        <end position="23"/>
    </location>
</feature>
<dbReference type="RefSeq" id="WP_380231769.1">
    <property type="nucleotide sequence ID" value="NZ_JBHSVH010000002.1"/>
</dbReference>
<dbReference type="EMBL" id="JBHTAJ010000042">
    <property type="protein sequence ID" value="MFC7182189.1"/>
    <property type="molecule type" value="Genomic_DNA"/>
</dbReference>
<dbReference type="Proteomes" id="UP001596435">
    <property type="component" value="Unassembled WGS sequence"/>
</dbReference>
<name>A0ABW2G1I8_9ACTN</name>
<accession>A0ABW2G1I8</accession>
<reference evidence="3" key="1">
    <citation type="journal article" date="2019" name="Int. J. Syst. Evol. Microbiol.">
        <title>The Global Catalogue of Microorganisms (GCM) 10K type strain sequencing project: providing services to taxonomists for standard genome sequencing and annotation.</title>
        <authorList>
            <consortium name="The Broad Institute Genomics Platform"/>
            <consortium name="The Broad Institute Genome Sequencing Center for Infectious Disease"/>
            <person name="Wu L."/>
            <person name="Ma J."/>
        </authorList>
    </citation>
    <scope>NUCLEOTIDE SEQUENCE [LARGE SCALE GENOMIC DNA]</scope>
    <source>
        <strain evidence="3">CGMCC 1.12859</strain>
    </source>
</reference>
<feature type="region of interest" description="Disordered" evidence="1">
    <location>
        <begin position="1"/>
        <end position="23"/>
    </location>
</feature>
<evidence type="ECO:0000313" key="2">
    <source>
        <dbReference type="EMBL" id="MFC7182189.1"/>
    </source>
</evidence>
<sequence length="232" mass="24262">MPQERIVGGAGSPTATRSATSGPVTAADVGRAVGLAVATLTDALAADWHTRAGDLDWDCWETLEHTADGLFAYAAQLAPARPPLDGFVPLRWRRDRPEGPPNVVFVDRAVGAAGLLQVLETGGGLLAAMVATVPPEARAFHAYGVSDPEGFAAMGVVETLVHTHDVTTGLGLGWSPPAGLCDRALARLFPGAPGDSDRWATLLWATGRAALPAHPRRAFDRWHSAPLRDGTA</sequence>
<evidence type="ECO:0000313" key="3">
    <source>
        <dbReference type="Proteomes" id="UP001596435"/>
    </source>
</evidence>
<gene>
    <name evidence="2" type="ORF">ACFQMG_21830</name>
</gene>
<comment type="caution">
    <text evidence="2">The sequence shown here is derived from an EMBL/GenBank/DDBJ whole genome shotgun (WGS) entry which is preliminary data.</text>
</comment>
<keyword evidence="3" id="KW-1185">Reference proteome</keyword>
<organism evidence="2 3">
    <name type="scientific">Kitasatospora paranensis</name>
    <dbReference type="NCBI Taxonomy" id="258053"/>
    <lineage>
        <taxon>Bacteria</taxon>
        <taxon>Bacillati</taxon>
        <taxon>Actinomycetota</taxon>
        <taxon>Actinomycetes</taxon>
        <taxon>Kitasatosporales</taxon>
        <taxon>Streptomycetaceae</taxon>
        <taxon>Kitasatospora</taxon>
    </lineage>
</organism>
<evidence type="ECO:0000256" key="1">
    <source>
        <dbReference type="SAM" id="MobiDB-lite"/>
    </source>
</evidence>